<keyword evidence="2" id="KW-1185">Reference proteome</keyword>
<evidence type="ECO:0000313" key="1">
    <source>
        <dbReference type="EMBL" id="TKW19598.1"/>
    </source>
</evidence>
<dbReference type="PANTHER" id="PTHR36617:SF8">
    <property type="entry name" value="OS10G0457800 PROTEIN"/>
    <property type="match status" value="1"/>
</dbReference>
<organism evidence="1 2">
    <name type="scientific">Setaria viridis</name>
    <name type="common">Green bristlegrass</name>
    <name type="synonym">Setaria italica subsp. viridis</name>
    <dbReference type="NCBI Taxonomy" id="4556"/>
    <lineage>
        <taxon>Eukaryota</taxon>
        <taxon>Viridiplantae</taxon>
        <taxon>Streptophyta</taxon>
        <taxon>Embryophyta</taxon>
        <taxon>Tracheophyta</taxon>
        <taxon>Spermatophyta</taxon>
        <taxon>Magnoliopsida</taxon>
        <taxon>Liliopsida</taxon>
        <taxon>Poales</taxon>
        <taxon>Poaceae</taxon>
        <taxon>PACMAD clade</taxon>
        <taxon>Panicoideae</taxon>
        <taxon>Panicodae</taxon>
        <taxon>Paniceae</taxon>
        <taxon>Cenchrinae</taxon>
        <taxon>Setaria</taxon>
    </lineage>
</organism>
<accession>A0A4U6UT36</accession>
<proteinExistence type="predicted"/>
<dbReference type="PANTHER" id="PTHR36617">
    <property type="entry name" value="PROTEIN, PUTATIVE-RELATED"/>
    <property type="match status" value="1"/>
</dbReference>
<dbReference type="Gramene" id="TKW19598">
    <property type="protein sequence ID" value="TKW19598"/>
    <property type="gene ID" value="SEVIR_4G030900v2"/>
</dbReference>
<dbReference type="Proteomes" id="UP000298652">
    <property type="component" value="Chromosome 4"/>
</dbReference>
<dbReference type="AlphaFoldDB" id="A0A4U6UT36"/>
<sequence>MDPTSLGTCRETSIRRRRRSEASRTWPATCCYRSLINARVGTAIPCDKIDRQLFRVSTIVCVGNGTKAKFWQSSWLAGKAPMDFAPNLYKLAWRKQRTVQEELTNHNWTRGLWRMTTVQEMSEFVVLWDLVQNVQLSDQGDSISWKWTANGQYTAKSAYLAQLQGTVSVVQGDNIWRACAEGKLKFFA</sequence>
<protein>
    <recommendedName>
        <fullName evidence="3">Reverse transcriptase zinc-binding domain-containing protein</fullName>
    </recommendedName>
</protein>
<evidence type="ECO:0008006" key="3">
    <source>
        <dbReference type="Google" id="ProtNLM"/>
    </source>
</evidence>
<dbReference type="EMBL" id="CM016555">
    <property type="protein sequence ID" value="TKW19598.1"/>
    <property type="molecule type" value="Genomic_DNA"/>
</dbReference>
<evidence type="ECO:0000313" key="2">
    <source>
        <dbReference type="Proteomes" id="UP000298652"/>
    </source>
</evidence>
<gene>
    <name evidence="1" type="ORF">SEVIR_4G030900v2</name>
</gene>
<name>A0A4U6UT36_SETVI</name>
<reference evidence="1" key="1">
    <citation type="submission" date="2019-03" db="EMBL/GenBank/DDBJ databases">
        <title>WGS assembly of Setaria viridis.</title>
        <authorList>
            <person name="Huang P."/>
            <person name="Jenkins J."/>
            <person name="Grimwood J."/>
            <person name="Barry K."/>
            <person name="Healey A."/>
            <person name="Mamidi S."/>
            <person name="Sreedasyam A."/>
            <person name="Shu S."/>
            <person name="Feldman M."/>
            <person name="Wu J."/>
            <person name="Yu Y."/>
            <person name="Chen C."/>
            <person name="Johnson J."/>
            <person name="Rokhsar D."/>
            <person name="Baxter I."/>
            <person name="Schmutz J."/>
            <person name="Brutnell T."/>
            <person name="Kellogg E."/>
        </authorList>
    </citation>
    <scope>NUCLEOTIDE SEQUENCE [LARGE SCALE GENOMIC DNA]</scope>
</reference>
<dbReference type="OMA" id="DNWYLES"/>